<feature type="domain" description="Ribosome maturation factor RimP N-terminal" evidence="4">
    <location>
        <begin position="21"/>
        <end position="89"/>
    </location>
</feature>
<protein>
    <submittedName>
        <fullName evidence="6">Unannotated protein</fullName>
    </submittedName>
</protein>
<dbReference type="CDD" id="cd01734">
    <property type="entry name" value="YlxS_C"/>
    <property type="match status" value="1"/>
</dbReference>
<dbReference type="EMBL" id="CAEZYQ010000002">
    <property type="protein sequence ID" value="CAB4730668.1"/>
    <property type="molecule type" value="Genomic_DNA"/>
</dbReference>
<reference evidence="6" key="1">
    <citation type="submission" date="2020-05" db="EMBL/GenBank/DDBJ databases">
        <authorList>
            <person name="Chiriac C."/>
            <person name="Salcher M."/>
            <person name="Ghai R."/>
            <person name="Kavagutti S V."/>
        </authorList>
    </citation>
    <scope>NUCLEOTIDE SEQUENCE</scope>
</reference>
<dbReference type="PANTHER" id="PTHR33867">
    <property type="entry name" value="RIBOSOME MATURATION FACTOR RIMP"/>
    <property type="match status" value="1"/>
</dbReference>
<dbReference type="AlphaFoldDB" id="A0A6J6S7H9"/>
<dbReference type="InterPro" id="IPR028989">
    <property type="entry name" value="RimP_N"/>
</dbReference>
<dbReference type="SUPFAM" id="SSF74942">
    <property type="entry name" value="YhbC-like, C-terminal domain"/>
    <property type="match status" value="1"/>
</dbReference>
<organism evidence="6">
    <name type="scientific">freshwater metagenome</name>
    <dbReference type="NCBI Taxonomy" id="449393"/>
    <lineage>
        <taxon>unclassified sequences</taxon>
        <taxon>metagenomes</taxon>
        <taxon>ecological metagenomes</taxon>
    </lineage>
</organism>
<keyword evidence="2" id="KW-0690">Ribosome biogenesis</keyword>
<dbReference type="NCBIfam" id="NF000930">
    <property type="entry name" value="PRK00092.2-2"/>
    <property type="match status" value="1"/>
</dbReference>
<evidence type="ECO:0000256" key="2">
    <source>
        <dbReference type="ARBA" id="ARBA00022517"/>
    </source>
</evidence>
<dbReference type="InterPro" id="IPR035956">
    <property type="entry name" value="RimP_N_sf"/>
</dbReference>
<dbReference type="InterPro" id="IPR003728">
    <property type="entry name" value="Ribosome_maturation_RimP"/>
</dbReference>
<feature type="region of interest" description="Disordered" evidence="3">
    <location>
        <begin position="157"/>
        <end position="195"/>
    </location>
</feature>
<dbReference type="Pfam" id="PF02576">
    <property type="entry name" value="RimP_N"/>
    <property type="match status" value="1"/>
</dbReference>
<dbReference type="GO" id="GO:0006412">
    <property type="term" value="P:translation"/>
    <property type="evidence" value="ECO:0007669"/>
    <property type="project" value="TreeGrafter"/>
</dbReference>
<dbReference type="HAMAP" id="MF_01077">
    <property type="entry name" value="RimP"/>
    <property type="match status" value="1"/>
</dbReference>
<evidence type="ECO:0000259" key="4">
    <source>
        <dbReference type="Pfam" id="PF02576"/>
    </source>
</evidence>
<dbReference type="Gene3D" id="3.30.300.70">
    <property type="entry name" value="RimP-like superfamily, N-terminal"/>
    <property type="match status" value="1"/>
</dbReference>
<evidence type="ECO:0000259" key="5">
    <source>
        <dbReference type="Pfam" id="PF17384"/>
    </source>
</evidence>
<evidence type="ECO:0000256" key="1">
    <source>
        <dbReference type="ARBA" id="ARBA00022490"/>
    </source>
</evidence>
<accession>A0A6J6S7H9</accession>
<dbReference type="InterPro" id="IPR028998">
    <property type="entry name" value="RimP_C"/>
</dbReference>
<dbReference type="InterPro" id="IPR036847">
    <property type="entry name" value="RimP_C_sf"/>
</dbReference>
<keyword evidence="1" id="KW-0963">Cytoplasm</keyword>
<dbReference type="GO" id="GO:0000028">
    <property type="term" value="P:ribosomal small subunit assembly"/>
    <property type="evidence" value="ECO:0007669"/>
    <property type="project" value="TreeGrafter"/>
</dbReference>
<proteinExistence type="inferred from homology"/>
<dbReference type="Pfam" id="PF17384">
    <property type="entry name" value="DUF150_C"/>
    <property type="match status" value="1"/>
</dbReference>
<dbReference type="SUPFAM" id="SSF75420">
    <property type="entry name" value="YhbC-like, N-terminal domain"/>
    <property type="match status" value="1"/>
</dbReference>
<dbReference type="GO" id="GO:0005829">
    <property type="term" value="C:cytosol"/>
    <property type="evidence" value="ECO:0007669"/>
    <property type="project" value="TreeGrafter"/>
</dbReference>
<sequence>MDNAKQDATRERVEAALVGPLAALGLDVEAVELTPAGKRRVLRVAVDKDGGVSLDDVAEATREVDRVLEEGDAMGEHPYTLEVTSRGVDRPLVAPRHWRRNADRLVKVTLEPPLTGEVTGRIIDCDEDADGGGVRLDVDGEVRRIAYADVKKALVQIEFNRRPQATEPGEDGQGDDEPDALDEHDTEIDEDGEDR</sequence>
<feature type="compositionally biased region" description="Acidic residues" evidence="3">
    <location>
        <begin position="168"/>
        <end position="195"/>
    </location>
</feature>
<gene>
    <name evidence="6" type="ORF">UFOPK2761_00482</name>
</gene>
<evidence type="ECO:0000256" key="3">
    <source>
        <dbReference type="SAM" id="MobiDB-lite"/>
    </source>
</evidence>
<dbReference type="PANTHER" id="PTHR33867:SF1">
    <property type="entry name" value="RIBOSOME MATURATION FACTOR RIMP"/>
    <property type="match status" value="1"/>
</dbReference>
<evidence type="ECO:0000313" key="6">
    <source>
        <dbReference type="EMBL" id="CAB4730668.1"/>
    </source>
</evidence>
<feature type="domain" description="Ribosome maturation factor RimP C-terminal" evidence="5">
    <location>
        <begin position="92"/>
        <end position="159"/>
    </location>
</feature>
<name>A0A6J6S7H9_9ZZZZ</name>